<feature type="region of interest" description="Disordered" evidence="5">
    <location>
        <begin position="399"/>
        <end position="442"/>
    </location>
</feature>
<gene>
    <name evidence="7" type="primary">TOS8_10</name>
    <name evidence="7" type="ORF">AAF712_016442</name>
</gene>
<reference evidence="7 8" key="1">
    <citation type="submission" date="2024-05" db="EMBL/GenBank/DDBJ databases">
        <title>A draft genome resource for the thread blight pathogen Marasmius tenuissimus strain MS-2.</title>
        <authorList>
            <person name="Yulfo-Soto G.E."/>
            <person name="Baruah I.K."/>
            <person name="Amoako-Attah I."/>
            <person name="Bukari Y."/>
            <person name="Meinhardt L.W."/>
            <person name="Bailey B.A."/>
            <person name="Cohen S.P."/>
        </authorList>
    </citation>
    <scope>NUCLEOTIDE SEQUENCE [LARGE SCALE GENOMIC DNA]</scope>
    <source>
        <strain evidence="7 8">MS-2</strain>
    </source>
</reference>
<keyword evidence="2" id="KW-0547">Nucleotide-binding</keyword>
<keyword evidence="8" id="KW-1185">Reference proteome</keyword>
<feature type="region of interest" description="Disordered" evidence="5">
    <location>
        <begin position="557"/>
        <end position="590"/>
    </location>
</feature>
<keyword evidence="1" id="KW-0808">Transferase</keyword>
<feature type="region of interest" description="Disordered" evidence="5">
    <location>
        <begin position="620"/>
        <end position="658"/>
    </location>
</feature>
<keyword evidence="7" id="KW-0371">Homeobox</keyword>
<dbReference type="PROSITE" id="PS00108">
    <property type="entry name" value="PROTEIN_KINASE_ST"/>
    <property type="match status" value="1"/>
</dbReference>
<dbReference type="PANTHER" id="PTHR44329">
    <property type="entry name" value="SERINE/THREONINE-PROTEIN KINASE TNNI3K-RELATED"/>
    <property type="match status" value="1"/>
</dbReference>
<dbReference type="Gene3D" id="1.10.510.10">
    <property type="entry name" value="Transferase(Phosphotransferase) domain 1"/>
    <property type="match status" value="1"/>
</dbReference>
<evidence type="ECO:0000313" key="8">
    <source>
        <dbReference type="Proteomes" id="UP001437256"/>
    </source>
</evidence>
<evidence type="ECO:0000256" key="3">
    <source>
        <dbReference type="ARBA" id="ARBA00022777"/>
    </source>
</evidence>
<dbReference type="InterPro" id="IPR051681">
    <property type="entry name" value="Ser/Thr_Kinases-Pseudokinases"/>
</dbReference>
<name>A0ABR2Z7W2_9AGAR</name>
<comment type="caution">
    <text evidence="7">The sequence shown here is derived from an EMBL/GenBank/DDBJ whole genome shotgun (WGS) entry which is preliminary data.</text>
</comment>
<evidence type="ECO:0000259" key="6">
    <source>
        <dbReference type="PROSITE" id="PS50011"/>
    </source>
</evidence>
<dbReference type="PROSITE" id="PS50011">
    <property type="entry name" value="PROTEIN_KINASE_DOM"/>
    <property type="match status" value="1"/>
</dbReference>
<feature type="compositionally biased region" description="Polar residues" evidence="5">
    <location>
        <begin position="787"/>
        <end position="797"/>
    </location>
</feature>
<keyword evidence="4" id="KW-0067">ATP-binding</keyword>
<evidence type="ECO:0000256" key="5">
    <source>
        <dbReference type="SAM" id="MobiDB-lite"/>
    </source>
</evidence>
<feature type="domain" description="Protein kinase" evidence="6">
    <location>
        <begin position="40"/>
        <end position="329"/>
    </location>
</feature>
<keyword evidence="7" id="KW-0238">DNA-binding</keyword>
<dbReference type="GO" id="GO:0003677">
    <property type="term" value="F:DNA binding"/>
    <property type="evidence" value="ECO:0007669"/>
    <property type="project" value="UniProtKB-KW"/>
</dbReference>
<evidence type="ECO:0000256" key="1">
    <source>
        <dbReference type="ARBA" id="ARBA00022679"/>
    </source>
</evidence>
<dbReference type="InterPro" id="IPR011009">
    <property type="entry name" value="Kinase-like_dom_sf"/>
</dbReference>
<evidence type="ECO:0000313" key="7">
    <source>
        <dbReference type="EMBL" id="KAL0056941.1"/>
    </source>
</evidence>
<dbReference type="SUPFAM" id="SSF56112">
    <property type="entry name" value="Protein kinase-like (PK-like)"/>
    <property type="match status" value="1"/>
</dbReference>
<dbReference type="InterPro" id="IPR001245">
    <property type="entry name" value="Ser-Thr/Tyr_kinase_cat_dom"/>
</dbReference>
<dbReference type="PANTHER" id="PTHR44329:SF288">
    <property type="entry name" value="MITOGEN-ACTIVATED PROTEIN KINASE KINASE KINASE 20"/>
    <property type="match status" value="1"/>
</dbReference>
<keyword evidence="3" id="KW-0418">Kinase</keyword>
<evidence type="ECO:0000256" key="2">
    <source>
        <dbReference type="ARBA" id="ARBA00022741"/>
    </source>
</evidence>
<feature type="region of interest" description="Disordered" evidence="5">
    <location>
        <begin position="533"/>
        <end position="552"/>
    </location>
</feature>
<evidence type="ECO:0000256" key="4">
    <source>
        <dbReference type="ARBA" id="ARBA00022840"/>
    </source>
</evidence>
<protein>
    <submittedName>
        <fullName evidence="7">Homeobox protein tos8</fullName>
    </submittedName>
</protein>
<feature type="compositionally biased region" description="Polar residues" evidence="5">
    <location>
        <begin position="767"/>
        <end position="779"/>
    </location>
</feature>
<feature type="region of interest" description="Disordered" evidence="5">
    <location>
        <begin position="712"/>
        <end position="814"/>
    </location>
</feature>
<dbReference type="SMART" id="SM00220">
    <property type="entry name" value="S_TKc"/>
    <property type="match status" value="1"/>
</dbReference>
<proteinExistence type="predicted"/>
<sequence length="866" mass="94954">MVSLQHSRANLDSSDVIWERRETKSWIIPGHALSDVNEFLRHLRQYGHEARKAMDLVPWRTAPSLMDMIQLDIWKGRLRNDRLVCLKVLRVYTGNFDKNKLMKQLGNEVLIWRQLRHPNVHEFLGITNELFEPSYCIVSPWMANGDVMSYCRERNSSLDVKVAMMQEFCEGLRYLHEHNPPIVHSDIKGVNILVSDDGHCRIGDFGLSTTEDDSPEGRVSESTSQAAMRGSLPWLAPELMNPSGVESPNRTTRDIYALGCTMYEILAGSPPFSDRKMDPQIIIAVLGGVRPMRPAGCPDHLWTTIEQCWTEDSGSRLVASQVVALLPKLTLPSLSPPSAIDAGEVKYMGPGEVPEGNQLEHADQKFHPHVRDSLFQGTYSLYQGAYQCLSPISIPRSQDEGIPPVYSSRKRDIDEVDSPIESETPAKRRRLPSPPVVVPSSADRHSKRWFTSSSVTCTPYPTGIQVDSQKAMADASSCARCRSLEVLCQWTPGTSLCQLCSEGGHDCIVPGRNWNPTPVVQQGTLTGLNNDADAHQSAPVRPTLPPISATLDHIPTSTSLAKRRRSPSPPSVSVHHRYQRYVPPKLPVRARAEPQYINPVSLRHHHRLPSPHIPPLEQQATSRKFAGTAPSKSGGPVGSAGHHPNVPGPPRASDKASNYQWHASTSDVNLFGKYLSVLPPPGHTISENQPGHDVEKDSEPLGEMPLAEMHSVDKPYSSSGISPPPLASSSVSSGPGPRPHTLTRKRARASRPPPILGPSLGHPSPIRGSQNGTSSSTDAPRNFGVPTPQSAGASSSAFIRPPKPPPPKGTLTGLSLGHKRAALSFRGDSPPDPVWDHISVRDVWKSFRLRVGTSELAGVLPSSYRV</sequence>
<organism evidence="7 8">
    <name type="scientific">Marasmius tenuissimus</name>
    <dbReference type="NCBI Taxonomy" id="585030"/>
    <lineage>
        <taxon>Eukaryota</taxon>
        <taxon>Fungi</taxon>
        <taxon>Dikarya</taxon>
        <taxon>Basidiomycota</taxon>
        <taxon>Agaricomycotina</taxon>
        <taxon>Agaricomycetes</taxon>
        <taxon>Agaricomycetidae</taxon>
        <taxon>Agaricales</taxon>
        <taxon>Marasmiineae</taxon>
        <taxon>Marasmiaceae</taxon>
        <taxon>Marasmius</taxon>
    </lineage>
</organism>
<dbReference type="InterPro" id="IPR008271">
    <property type="entry name" value="Ser/Thr_kinase_AS"/>
</dbReference>
<dbReference type="Proteomes" id="UP001437256">
    <property type="component" value="Unassembled WGS sequence"/>
</dbReference>
<dbReference type="EMBL" id="JBBXMP010000797">
    <property type="protein sequence ID" value="KAL0056941.1"/>
    <property type="molecule type" value="Genomic_DNA"/>
</dbReference>
<accession>A0ABR2Z7W2</accession>
<dbReference type="Pfam" id="PF07714">
    <property type="entry name" value="PK_Tyr_Ser-Thr"/>
    <property type="match status" value="1"/>
</dbReference>
<dbReference type="InterPro" id="IPR000719">
    <property type="entry name" value="Prot_kinase_dom"/>
</dbReference>